<dbReference type="InterPro" id="IPR001387">
    <property type="entry name" value="Cro/C1-type_HTH"/>
</dbReference>
<protein>
    <submittedName>
        <fullName evidence="3">XRE family transcriptional regulator</fullName>
    </submittedName>
</protein>
<name>A0A9X7AV59_BACTU</name>
<reference evidence="3 4" key="1">
    <citation type="submission" date="2017-09" db="EMBL/GenBank/DDBJ databases">
        <title>Large-scale bioinformatics analysis of Bacillus genomes uncovers conserved roles of natural products in bacterial physiology.</title>
        <authorList>
            <consortium name="Agbiome Team Llc"/>
            <person name="Bleich R.M."/>
            <person name="Grubbs K.J."/>
            <person name="Santa Maria K.C."/>
            <person name="Allen S.E."/>
            <person name="Farag S."/>
            <person name="Shank E.A."/>
            <person name="Bowers A."/>
        </authorList>
    </citation>
    <scope>NUCLEOTIDE SEQUENCE [LARGE SCALE GENOMIC DNA]</scope>
    <source>
        <strain evidence="3 4">AFS064137</strain>
    </source>
</reference>
<proteinExistence type="predicted"/>
<dbReference type="CDD" id="cd00093">
    <property type="entry name" value="HTH_XRE"/>
    <property type="match status" value="1"/>
</dbReference>
<dbReference type="EMBL" id="NVCU01000346">
    <property type="protein sequence ID" value="PFT77938.1"/>
    <property type="molecule type" value="Genomic_DNA"/>
</dbReference>
<sequence length="128" mass="14980">MSLDKNIFGNNIKKLRAIKGLSRKELAEALDTTYRSVSAWETGEKMPRLSKLKEISTFFNVTEAYLLNHTIRDQELLDSVEGDPLERLTRLLYDKYMSIPDEHKPKVERELLRYAEILRIEATHNKND</sequence>
<feature type="domain" description="HTH cro/C1-type" evidence="2">
    <location>
        <begin position="12"/>
        <end position="66"/>
    </location>
</feature>
<dbReference type="AlphaFoldDB" id="A0A9X7AV59"/>
<dbReference type="InterPro" id="IPR010982">
    <property type="entry name" value="Lambda_DNA-bd_dom_sf"/>
</dbReference>
<dbReference type="Gene3D" id="1.10.260.40">
    <property type="entry name" value="lambda repressor-like DNA-binding domains"/>
    <property type="match status" value="1"/>
</dbReference>
<gene>
    <name evidence="3" type="ORF">COK81_28360</name>
</gene>
<evidence type="ECO:0000256" key="1">
    <source>
        <dbReference type="ARBA" id="ARBA00023125"/>
    </source>
</evidence>
<keyword evidence="1" id="KW-0238">DNA-binding</keyword>
<dbReference type="PANTHER" id="PTHR46558:SF11">
    <property type="entry name" value="HTH-TYPE TRANSCRIPTIONAL REGULATOR XRE"/>
    <property type="match status" value="1"/>
</dbReference>
<evidence type="ECO:0000313" key="4">
    <source>
        <dbReference type="Proteomes" id="UP000225910"/>
    </source>
</evidence>
<organism evidence="3 4">
    <name type="scientific">Bacillus thuringiensis</name>
    <dbReference type="NCBI Taxonomy" id="1428"/>
    <lineage>
        <taxon>Bacteria</taxon>
        <taxon>Bacillati</taxon>
        <taxon>Bacillota</taxon>
        <taxon>Bacilli</taxon>
        <taxon>Bacillales</taxon>
        <taxon>Bacillaceae</taxon>
        <taxon>Bacillus</taxon>
        <taxon>Bacillus cereus group</taxon>
    </lineage>
</organism>
<dbReference type="Pfam" id="PF01381">
    <property type="entry name" value="HTH_3"/>
    <property type="match status" value="1"/>
</dbReference>
<dbReference type="PANTHER" id="PTHR46558">
    <property type="entry name" value="TRACRIPTIONAL REGULATORY PROTEIN-RELATED-RELATED"/>
    <property type="match status" value="1"/>
</dbReference>
<dbReference type="SMART" id="SM00530">
    <property type="entry name" value="HTH_XRE"/>
    <property type="match status" value="1"/>
</dbReference>
<dbReference type="Proteomes" id="UP000225910">
    <property type="component" value="Unassembled WGS sequence"/>
</dbReference>
<accession>A0A9X7AV59</accession>
<dbReference type="RefSeq" id="WP_075718341.1">
    <property type="nucleotide sequence ID" value="NZ_JARTVI010000005.1"/>
</dbReference>
<dbReference type="PROSITE" id="PS50943">
    <property type="entry name" value="HTH_CROC1"/>
    <property type="match status" value="1"/>
</dbReference>
<comment type="caution">
    <text evidence="3">The sequence shown here is derived from an EMBL/GenBank/DDBJ whole genome shotgun (WGS) entry which is preliminary data.</text>
</comment>
<dbReference type="GO" id="GO:0003677">
    <property type="term" value="F:DNA binding"/>
    <property type="evidence" value="ECO:0007669"/>
    <property type="project" value="UniProtKB-KW"/>
</dbReference>
<dbReference type="SUPFAM" id="SSF47413">
    <property type="entry name" value="lambda repressor-like DNA-binding domains"/>
    <property type="match status" value="1"/>
</dbReference>
<evidence type="ECO:0000259" key="2">
    <source>
        <dbReference type="PROSITE" id="PS50943"/>
    </source>
</evidence>
<evidence type="ECO:0000313" key="3">
    <source>
        <dbReference type="EMBL" id="PFT77938.1"/>
    </source>
</evidence>